<dbReference type="Gene3D" id="1.25.40.10">
    <property type="entry name" value="Tetratricopeptide repeat domain"/>
    <property type="match status" value="2"/>
</dbReference>
<keyword evidence="1" id="KW-0802">TPR repeat</keyword>
<keyword evidence="2" id="KW-0732">Signal</keyword>
<protein>
    <submittedName>
        <fullName evidence="3">Tetratricopeptide (TPR) repeat protein</fullName>
    </submittedName>
</protein>
<name>A0A9X0QFU2_9BACT</name>
<sequence length="336" mass="36274">MFLFTHPFRLHLALLFALLFTTHLLAADETQANALLQQGRVDEAAAMLQELLSNEPGNAQAHQLYCRVYYAQSKTDAAIHECELAVANAPNESDNHMWLARAYGHKAAHASPFSALSLAVKVHNEFERAVQLDPENFRAMSDLGEYYVAAPSIIGGGLDRAQSLAARMQPKFPAQSHRLLALVAEKKKDPAAAEAEYLAAVDTGKTPEAYINLGDFYRRENQPDKMLDALRSAVAADRSKGPPLVDAASTLTEAHNSPQLAISLLRTYLASSAKTDGAPAFKVHLQLGCLLAQDGDAAGAHREYLAATALASNYVPALKALQGSQTKGDTMSSNQH</sequence>
<dbReference type="InterPro" id="IPR019734">
    <property type="entry name" value="TPR_rpt"/>
</dbReference>
<dbReference type="Pfam" id="PF14559">
    <property type="entry name" value="TPR_19"/>
    <property type="match status" value="1"/>
</dbReference>
<evidence type="ECO:0000313" key="3">
    <source>
        <dbReference type="EMBL" id="MBB5329460.1"/>
    </source>
</evidence>
<accession>A0A9X0QFU2</accession>
<dbReference type="GO" id="GO:0051301">
    <property type="term" value="P:cell division"/>
    <property type="evidence" value="ECO:0007669"/>
    <property type="project" value="TreeGrafter"/>
</dbReference>
<dbReference type="InterPro" id="IPR011990">
    <property type="entry name" value="TPR-like_helical_dom_sf"/>
</dbReference>
<dbReference type="RefSeq" id="WP_183977919.1">
    <property type="nucleotide sequence ID" value="NZ_JACHEB010000006.1"/>
</dbReference>
<feature type="chain" id="PRO_5040745211" evidence="2">
    <location>
        <begin position="27"/>
        <end position="336"/>
    </location>
</feature>
<evidence type="ECO:0000256" key="1">
    <source>
        <dbReference type="PROSITE-ProRule" id="PRU00339"/>
    </source>
</evidence>
<dbReference type="PROSITE" id="PS50005">
    <property type="entry name" value="TPR"/>
    <property type="match status" value="1"/>
</dbReference>
<dbReference type="SUPFAM" id="SSF48452">
    <property type="entry name" value="TPR-like"/>
    <property type="match status" value="2"/>
</dbReference>
<evidence type="ECO:0000256" key="2">
    <source>
        <dbReference type="SAM" id="SignalP"/>
    </source>
</evidence>
<feature type="repeat" description="TPR" evidence="1">
    <location>
        <begin position="207"/>
        <end position="240"/>
    </location>
</feature>
<proteinExistence type="predicted"/>
<keyword evidence="4" id="KW-1185">Reference proteome</keyword>
<dbReference type="EMBL" id="JACHEB010000006">
    <property type="protein sequence ID" value="MBB5329460.1"/>
    <property type="molecule type" value="Genomic_DNA"/>
</dbReference>
<gene>
    <name evidence="3" type="ORF">HDF14_003078</name>
</gene>
<dbReference type="Pfam" id="PF13181">
    <property type="entry name" value="TPR_8"/>
    <property type="match status" value="1"/>
</dbReference>
<organism evidence="3 4">
    <name type="scientific">Tunturiibacter gelidiferens</name>
    <dbReference type="NCBI Taxonomy" id="3069689"/>
    <lineage>
        <taxon>Bacteria</taxon>
        <taxon>Pseudomonadati</taxon>
        <taxon>Acidobacteriota</taxon>
        <taxon>Terriglobia</taxon>
        <taxon>Terriglobales</taxon>
        <taxon>Acidobacteriaceae</taxon>
        <taxon>Tunturiibacter</taxon>
    </lineage>
</organism>
<comment type="caution">
    <text evidence="3">The sequence shown here is derived from an EMBL/GenBank/DDBJ whole genome shotgun (WGS) entry which is preliminary data.</text>
</comment>
<dbReference type="PANTHER" id="PTHR12558:SF13">
    <property type="entry name" value="CELL DIVISION CYCLE PROTEIN 27 HOMOLOG"/>
    <property type="match status" value="1"/>
</dbReference>
<dbReference type="SMART" id="SM00028">
    <property type="entry name" value="TPR"/>
    <property type="match status" value="4"/>
</dbReference>
<feature type="signal peptide" evidence="2">
    <location>
        <begin position="1"/>
        <end position="26"/>
    </location>
</feature>
<evidence type="ECO:0000313" key="4">
    <source>
        <dbReference type="Proteomes" id="UP000535182"/>
    </source>
</evidence>
<dbReference type="Proteomes" id="UP000535182">
    <property type="component" value="Unassembled WGS sequence"/>
</dbReference>
<dbReference type="AlphaFoldDB" id="A0A9X0QFU2"/>
<reference evidence="3 4" key="1">
    <citation type="submission" date="2020-08" db="EMBL/GenBank/DDBJ databases">
        <title>Genomic Encyclopedia of Type Strains, Phase IV (KMG-V): Genome sequencing to study the core and pangenomes of soil and plant-associated prokaryotes.</title>
        <authorList>
            <person name="Whitman W."/>
        </authorList>
    </citation>
    <scope>NUCLEOTIDE SEQUENCE [LARGE SCALE GENOMIC DNA]</scope>
    <source>
        <strain evidence="3 4">X5P2</strain>
    </source>
</reference>
<dbReference type="PANTHER" id="PTHR12558">
    <property type="entry name" value="CELL DIVISION CYCLE 16,23,27"/>
    <property type="match status" value="1"/>
</dbReference>